<dbReference type="Gene3D" id="1.10.132.30">
    <property type="match status" value="1"/>
</dbReference>
<comment type="catalytic activity">
    <reaction evidence="7">
        <text>RNA(n) + a ribonucleoside 5'-triphosphate = RNA(n+1) + diphosphate</text>
        <dbReference type="Rhea" id="RHEA:21248"/>
        <dbReference type="Rhea" id="RHEA-COMP:14527"/>
        <dbReference type="Rhea" id="RHEA-COMP:17342"/>
        <dbReference type="ChEBI" id="CHEBI:33019"/>
        <dbReference type="ChEBI" id="CHEBI:61557"/>
        <dbReference type="ChEBI" id="CHEBI:140395"/>
        <dbReference type="EC" id="2.7.7.6"/>
    </reaction>
</comment>
<dbReference type="EC" id="2.7.7.6" evidence="1"/>
<dbReference type="Pfam" id="PF04998">
    <property type="entry name" value="RNA_pol_Rpb1_5"/>
    <property type="match status" value="1"/>
</dbReference>
<organism evidence="10">
    <name type="scientific">Candidatus Shikimatogenerans sp. Tder</name>
    <dbReference type="NCBI Taxonomy" id="3158566"/>
    <lineage>
        <taxon>Bacteria</taxon>
        <taxon>Pseudomonadati</taxon>
        <taxon>Bacteroidota</taxon>
        <taxon>Flavobacteriia</taxon>
        <taxon>Flavobacteriales</taxon>
        <taxon>Candidatus Shikimatogenerans</taxon>
    </lineage>
</organism>
<accession>A0AAU7QRI2</accession>
<keyword evidence="2" id="KW-0240">DNA-directed RNA polymerase</keyword>
<dbReference type="GO" id="GO:0006351">
    <property type="term" value="P:DNA-templated transcription"/>
    <property type="evidence" value="ECO:0007669"/>
    <property type="project" value="InterPro"/>
</dbReference>
<dbReference type="EMBL" id="CP157895">
    <property type="protein sequence ID" value="XBT18599.1"/>
    <property type="molecule type" value="Genomic_DNA"/>
</dbReference>
<keyword evidence="5" id="KW-0479">Metal-binding</keyword>
<evidence type="ECO:0000259" key="9">
    <source>
        <dbReference type="Pfam" id="PF05000"/>
    </source>
</evidence>
<evidence type="ECO:0000256" key="4">
    <source>
        <dbReference type="ARBA" id="ARBA00022695"/>
    </source>
</evidence>
<dbReference type="GO" id="GO:0046872">
    <property type="term" value="F:metal ion binding"/>
    <property type="evidence" value="ECO:0007669"/>
    <property type="project" value="UniProtKB-KW"/>
</dbReference>
<protein>
    <recommendedName>
        <fullName evidence="1">DNA-directed RNA polymerase</fullName>
        <ecNumber evidence="1">2.7.7.6</ecNumber>
    </recommendedName>
</protein>
<keyword evidence="6" id="KW-0804">Transcription</keyword>
<dbReference type="PANTHER" id="PTHR19376:SF54">
    <property type="entry name" value="DNA-DIRECTED RNA POLYMERASE SUBUNIT BETA"/>
    <property type="match status" value="1"/>
</dbReference>
<dbReference type="InterPro" id="IPR007083">
    <property type="entry name" value="RNA_pol_Rpb1_4"/>
</dbReference>
<dbReference type="Pfam" id="PF05000">
    <property type="entry name" value="RNA_pol_Rpb1_4"/>
    <property type="match status" value="1"/>
</dbReference>
<dbReference type="Gene3D" id="2.40.50.100">
    <property type="match status" value="1"/>
</dbReference>
<dbReference type="GO" id="GO:0003899">
    <property type="term" value="F:DNA-directed RNA polymerase activity"/>
    <property type="evidence" value="ECO:0007669"/>
    <property type="project" value="UniProtKB-EC"/>
</dbReference>
<evidence type="ECO:0000256" key="1">
    <source>
        <dbReference type="ARBA" id="ARBA00012418"/>
    </source>
</evidence>
<feature type="domain" description="RNA polymerase Rpb1" evidence="8">
    <location>
        <begin position="63"/>
        <end position="283"/>
    </location>
</feature>
<dbReference type="InterPro" id="IPR038120">
    <property type="entry name" value="Rpb1_funnel_sf"/>
</dbReference>
<evidence type="ECO:0000256" key="7">
    <source>
        <dbReference type="ARBA" id="ARBA00048552"/>
    </source>
</evidence>
<feature type="domain" description="RNA polymerase Rpb1" evidence="9">
    <location>
        <begin position="6"/>
        <end position="60"/>
    </location>
</feature>
<evidence type="ECO:0000259" key="8">
    <source>
        <dbReference type="Pfam" id="PF04998"/>
    </source>
</evidence>
<dbReference type="GO" id="GO:0000428">
    <property type="term" value="C:DNA-directed RNA polymerase complex"/>
    <property type="evidence" value="ECO:0007669"/>
    <property type="project" value="UniProtKB-KW"/>
</dbReference>
<name>A0AAU7QRI2_9FLAO</name>
<gene>
    <name evidence="10" type="ORF">ABNO82_00615</name>
</gene>
<evidence type="ECO:0000313" key="10">
    <source>
        <dbReference type="EMBL" id="XBT18599.1"/>
    </source>
</evidence>
<evidence type="ECO:0000256" key="3">
    <source>
        <dbReference type="ARBA" id="ARBA00022679"/>
    </source>
</evidence>
<proteinExistence type="predicted"/>
<dbReference type="GO" id="GO:0003677">
    <property type="term" value="F:DNA binding"/>
    <property type="evidence" value="ECO:0007669"/>
    <property type="project" value="InterPro"/>
</dbReference>
<evidence type="ECO:0000256" key="5">
    <source>
        <dbReference type="ARBA" id="ARBA00022723"/>
    </source>
</evidence>
<reference evidence="10" key="1">
    <citation type="submission" date="2024-06" db="EMBL/GenBank/DDBJ databases">
        <title>Diversity, functionality, and evolutionary history of bacterial symbionts in false click beetles (Coleoptera, Throscidae).</title>
        <authorList>
            <person name="Wierz J.C."/>
            <person name="Malm H."/>
            <person name="Kaltenpoth M."/>
            <person name="Engl T."/>
        </authorList>
    </citation>
    <scope>NUCLEOTIDE SEQUENCE</scope>
    <source>
        <strain evidence="10">Tder</strain>
    </source>
</reference>
<evidence type="ECO:0000256" key="6">
    <source>
        <dbReference type="ARBA" id="ARBA00023163"/>
    </source>
</evidence>
<dbReference type="InterPro" id="IPR045867">
    <property type="entry name" value="DNA-dir_RpoC_beta_prime"/>
</dbReference>
<evidence type="ECO:0000256" key="2">
    <source>
        <dbReference type="ARBA" id="ARBA00022478"/>
    </source>
</evidence>
<dbReference type="InterPro" id="IPR007081">
    <property type="entry name" value="RNA_pol_Rpb1_5"/>
</dbReference>
<dbReference type="AlphaFoldDB" id="A0AAU7QRI2"/>
<keyword evidence="3" id="KW-0808">Transferase</keyword>
<keyword evidence="4" id="KW-0548">Nucleotidyltransferase</keyword>
<dbReference type="SUPFAM" id="SSF64484">
    <property type="entry name" value="beta and beta-prime subunits of DNA dependent RNA-polymerase"/>
    <property type="match status" value="1"/>
</dbReference>
<dbReference type="PANTHER" id="PTHR19376">
    <property type="entry name" value="DNA-DIRECTED RNA POLYMERASE"/>
    <property type="match status" value="1"/>
</dbReference>
<sequence>MNYLKNNNKGYNPLYMMLDSGARGTENQIKQIYGIKGLIIKPNKDINKINIIKTPIISNFMEGLSVLEFFISTHGARKGLTDTALKTADAGYLTRRLVDSCHNLIIKKLDCGTVNGEYIQHINKNIIGKYILIDIIYNNILLIKKNNIITIKNYYKFKKYNIKNIYIRSILKCKLENNICAKCYGINLTNNKLIRIGESVGVIAAQSIGEPGTQLTLKTFHIGGIIKNSLNINNIYSKYNGIIKYKNLKYLNIKNKKKIIINNNSYLYIFNKNKKKFKFKMLYGYRIYISNNNKVKIGNKICS</sequence>